<comment type="function">
    <text evidence="9">Part of the Sec protein translocase complex. Interacts with the SecYEG preprotein conducting channel. SecDF uses the proton motive force (PMF) to complete protein translocation after the ATP-dependent function of SecA.</text>
</comment>
<dbReference type="InterPro" id="IPR055344">
    <property type="entry name" value="SecD_SecF_C_bact"/>
</dbReference>
<comment type="caution">
    <text evidence="9">Lacks conserved residue(s) required for the propagation of feature annotation.</text>
</comment>
<dbReference type="EMBL" id="JAFBCV010000003">
    <property type="protein sequence ID" value="MBM7837999.1"/>
    <property type="molecule type" value="Genomic_DNA"/>
</dbReference>
<dbReference type="PANTHER" id="PTHR30081:SF1">
    <property type="entry name" value="PROTEIN TRANSLOCASE SUBUNIT SECD"/>
    <property type="match status" value="1"/>
</dbReference>
<dbReference type="InterPro" id="IPR048631">
    <property type="entry name" value="SecD_1st"/>
</dbReference>
<evidence type="ECO:0000256" key="2">
    <source>
        <dbReference type="ARBA" id="ARBA00022448"/>
    </source>
</evidence>
<sequence length="434" mass="47195">MMVKKGKIALFFLIVVVLAAGISYFAKPVVQDVNLGLDLQGGFEVLYEVEAINEGDVIDDQALLSTTTALNERVNTIGVSEPTIQIEGENRIRVQLAGVEDQESARDILATGGELTIRDVEDNILLDGSDLTQNGASASLDPDTNRPMVTLTLDDGEQFGNITRELSQQPIGENLLVMWLDFEEGDSYAEEATKPEPKYLSAATVNQPIVSRNVMITGDFTTEETRFLAEILNAGSLPVELNEIYSTSVGASLGEQAMNQTINAGLIGVALIFAYMMIYYRFPGVIAVITLSVYTFLVLVVFNALNAVLTLPGIAALILGVGMAVDANIITYERIREEIKTGKSIMSAFKVGGRRSFATIFDANITTLIAAGVMFYFGTSSVQGFAVMLIISILVSFLTAVWGTRILLSLWVNSRFLNKRPGWFGVKRGEIDEL</sequence>
<comment type="similarity">
    <text evidence="9">Belongs to the SecD/SecF family. SecD subfamily.</text>
</comment>
<dbReference type="InterPro" id="IPR022813">
    <property type="entry name" value="SecD/SecF_arch_bac"/>
</dbReference>
<feature type="transmembrane region" description="Helical" evidence="9">
    <location>
        <begin position="311"/>
        <end position="335"/>
    </location>
</feature>
<name>A0ABS2SU50_9BACI</name>
<dbReference type="HAMAP" id="MF_01463_B">
    <property type="entry name" value="SecD_B"/>
    <property type="match status" value="1"/>
</dbReference>
<keyword evidence="4 9" id="KW-0812">Transmembrane</keyword>
<dbReference type="Gene3D" id="3.30.70.3220">
    <property type="match status" value="1"/>
</dbReference>
<dbReference type="NCBIfam" id="TIGR01129">
    <property type="entry name" value="secD"/>
    <property type="match status" value="1"/>
</dbReference>
<feature type="transmembrane region" description="Helical" evidence="9">
    <location>
        <begin position="384"/>
        <end position="412"/>
    </location>
</feature>
<evidence type="ECO:0000256" key="5">
    <source>
        <dbReference type="ARBA" id="ARBA00022927"/>
    </source>
</evidence>
<evidence type="ECO:0000259" key="11">
    <source>
        <dbReference type="Pfam" id="PF21760"/>
    </source>
</evidence>
<evidence type="ECO:0000256" key="8">
    <source>
        <dbReference type="ARBA" id="ARBA00023136"/>
    </source>
</evidence>
<evidence type="ECO:0000256" key="6">
    <source>
        <dbReference type="ARBA" id="ARBA00022989"/>
    </source>
</evidence>
<gene>
    <name evidence="9" type="primary">secD</name>
    <name evidence="12" type="ORF">JOC54_001230</name>
</gene>
<evidence type="ECO:0000256" key="3">
    <source>
        <dbReference type="ARBA" id="ARBA00022475"/>
    </source>
</evidence>
<dbReference type="Proteomes" id="UP001179280">
    <property type="component" value="Unassembled WGS sequence"/>
</dbReference>
<evidence type="ECO:0000313" key="12">
    <source>
        <dbReference type="EMBL" id="MBM7837999.1"/>
    </source>
</evidence>
<feature type="domain" description="Protein translocase subunit SecDF P1" evidence="11">
    <location>
        <begin position="66"/>
        <end position="122"/>
    </location>
</feature>
<protein>
    <recommendedName>
        <fullName evidence="9">Protein translocase subunit SecD</fullName>
    </recommendedName>
</protein>
<evidence type="ECO:0000313" key="13">
    <source>
        <dbReference type="Proteomes" id="UP001179280"/>
    </source>
</evidence>
<feature type="transmembrane region" description="Helical" evidence="9">
    <location>
        <begin position="356"/>
        <end position="378"/>
    </location>
</feature>
<dbReference type="PANTHER" id="PTHR30081">
    <property type="entry name" value="PROTEIN-EXPORT MEMBRANE PROTEIN SEC"/>
    <property type="match status" value="1"/>
</dbReference>
<dbReference type="InterPro" id="IPR005791">
    <property type="entry name" value="SecD"/>
</dbReference>
<dbReference type="Pfam" id="PF21760">
    <property type="entry name" value="SecD_1st"/>
    <property type="match status" value="1"/>
</dbReference>
<dbReference type="Gene3D" id="1.20.1640.10">
    <property type="entry name" value="Multidrug efflux transporter AcrB transmembrane domain"/>
    <property type="match status" value="1"/>
</dbReference>
<dbReference type="NCBIfam" id="TIGR00916">
    <property type="entry name" value="2A0604s01"/>
    <property type="match status" value="1"/>
</dbReference>
<feature type="transmembrane region" description="Helical" evidence="9">
    <location>
        <begin position="285"/>
        <end position="305"/>
    </location>
</feature>
<comment type="caution">
    <text evidence="12">The sequence shown here is derived from an EMBL/GenBank/DDBJ whole genome shotgun (WGS) entry which is preliminary data.</text>
</comment>
<dbReference type="SUPFAM" id="SSF82866">
    <property type="entry name" value="Multidrug efflux transporter AcrB transmembrane domain"/>
    <property type="match status" value="1"/>
</dbReference>
<evidence type="ECO:0000256" key="4">
    <source>
        <dbReference type="ARBA" id="ARBA00022692"/>
    </source>
</evidence>
<dbReference type="RefSeq" id="WP_239586609.1">
    <property type="nucleotide sequence ID" value="NZ_JAFBCV010000003.1"/>
</dbReference>
<keyword evidence="2 9" id="KW-0813">Transport</keyword>
<feature type="domain" description="Protein export membrane protein SecD/SecF C-terminal" evidence="10">
    <location>
        <begin position="243"/>
        <end position="408"/>
    </location>
</feature>
<dbReference type="Pfam" id="PF02355">
    <property type="entry name" value="SecD_SecF_C"/>
    <property type="match status" value="1"/>
</dbReference>
<comment type="subunit">
    <text evidence="9">Forms a complex with SecF. Part of the essential Sec protein translocation apparatus which comprises SecA, SecYEG and auxiliary proteins SecDF. Other proteins may also be involved.</text>
</comment>
<keyword evidence="3 9" id="KW-1003">Cell membrane</keyword>
<dbReference type="InterPro" id="IPR048634">
    <property type="entry name" value="SecD_SecF_C"/>
</dbReference>
<feature type="transmembrane region" description="Helical" evidence="9">
    <location>
        <begin position="261"/>
        <end position="278"/>
    </location>
</feature>
<comment type="subcellular location">
    <subcellularLocation>
        <location evidence="1 9">Cell membrane</location>
        <topology evidence="1 9">Multi-pass membrane protein</topology>
    </subcellularLocation>
</comment>
<keyword evidence="5 9" id="KW-0653">Protein transport</keyword>
<proteinExistence type="inferred from homology"/>
<accession>A0ABS2SU50</accession>
<keyword evidence="13" id="KW-1185">Reference proteome</keyword>
<keyword evidence="8 9" id="KW-0472">Membrane</keyword>
<evidence type="ECO:0000256" key="1">
    <source>
        <dbReference type="ARBA" id="ARBA00004651"/>
    </source>
</evidence>
<evidence type="ECO:0000256" key="9">
    <source>
        <dbReference type="HAMAP-Rule" id="MF_01463"/>
    </source>
</evidence>
<evidence type="ECO:0000259" key="10">
    <source>
        <dbReference type="Pfam" id="PF02355"/>
    </source>
</evidence>
<keyword evidence="7 9" id="KW-0811">Translocation</keyword>
<organism evidence="12 13">
    <name type="scientific">Shouchella xiaoxiensis</name>
    <dbReference type="NCBI Taxonomy" id="766895"/>
    <lineage>
        <taxon>Bacteria</taxon>
        <taxon>Bacillati</taxon>
        <taxon>Bacillota</taxon>
        <taxon>Bacilli</taxon>
        <taxon>Bacillales</taxon>
        <taxon>Bacillaceae</taxon>
        <taxon>Shouchella</taxon>
    </lineage>
</organism>
<reference evidence="12" key="1">
    <citation type="submission" date="2021-01" db="EMBL/GenBank/DDBJ databases">
        <title>Genomic Encyclopedia of Type Strains, Phase IV (KMG-IV): sequencing the most valuable type-strain genomes for metagenomic binning, comparative biology and taxonomic classification.</title>
        <authorList>
            <person name="Goeker M."/>
        </authorList>
    </citation>
    <scope>NUCLEOTIDE SEQUENCE</scope>
    <source>
        <strain evidence="12">DSM 21943</strain>
    </source>
</reference>
<keyword evidence="6 9" id="KW-1133">Transmembrane helix</keyword>
<evidence type="ECO:0000256" key="7">
    <source>
        <dbReference type="ARBA" id="ARBA00023010"/>
    </source>
</evidence>